<name>A0A453A1W6_AEGTS</name>
<sequence>QVEPRPHDPIWYNLKHMHNYALFPLRAHAHALTRSHTRATTATPRLPLAIAPTADLAAPTSRHASTAAR</sequence>
<reference evidence="1" key="5">
    <citation type="journal article" date="2021" name="G3 (Bethesda)">
        <title>Aegilops tauschii genome assembly Aet v5.0 features greater sequence contiguity and improved annotation.</title>
        <authorList>
            <person name="Wang L."/>
            <person name="Zhu T."/>
            <person name="Rodriguez J.C."/>
            <person name="Deal K.R."/>
            <person name="Dubcovsky J."/>
            <person name="McGuire P.E."/>
            <person name="Lux T."/>
            <person name="Spannagl M."/>
            <person name="Mayer K.F.X."/>
            <person name="Baldrich P."/>
            <person name="Meyers B.C."/>
            <person name="Huo N."/>
            <person name="Gu Y.Q."/>
            <person name="Zhou H."/>
            <person name="Devos K.M."/>
            <person name="Bennetzen J.L."/>
            <person name="Unver T."/>
            <person name="Budak H."/>
            <person name="Gulick P.J."/>
            <person name="Galiba G."/>
            <person name="Kalapos B."/>
            <person name="Nelson D.R."/>
            <person name="Li P."/>
            <person name="You F.M."/>
            <person name="Luo M.C."/>
            <person name="Dvorak J."/>
        </authorList>
    </citation>
    <scope>NUCLEOTIDE SEQUENCE [LARGE SCALE GENOMIC DNA]</scope>
    <source>
        <strain evidence="1">cv. AL8/78</strain>
    </source>
</reference>
<organism evidence="1 2">
    <name type="scientific">Aegilops tauschii subsp. strangulata</name>
    <name type="common">Goatgrass</name>
    <dbReference type="NCBI Taxonomy" id="200361"/>
    <lineage>
        <taxon>Eukaryota</taxon>
        <taxon>Viridiplantae</taxon>
        <taxon>Streptophyta</taxon>
        <taxon>Embryophyta</taxon>
        <taxon>Tracheophyta</taxon>
        <taxon>Spermatophyta</taxon>
        <taxon>Magnoliopsida</taxon>
        <taxon>Liliopsida</taxon>
        <taxon>Poales</taxon>
        <taxon>Poaceae</taxon>
        <taxon>BOP clade</taxon>
        <taxon>Pooideae</taxon>
        <taxon>Triticodae</taxon>
        <taxon>Triticeae</taxon>
        <taxon>Triticinae</taxon>
        <taxon>Aegilops</taxon>
    </lineage>
</organism>
<reference evidence="2" key="1">
    <citation type="journal article" date="2014" name="Science">
        <title>Ancient hybridizations among the ancestral genomes of bread wheat.</title>
        <authorList>
            <consortium name="International Wheat Genome Sequencing Consortium,"/>
            <person name="Marcussen T."/>
            <person name="Sandve S.R."/>
            <person name="Heier L."/>
            <person name="Spannagl M."/>
            <person name="Pfeifer M."/>
            <person name="Jakobsen K.S."/>
            <person name="Wulff B.B."/>
            <person name="Steuernagel B."/>
            <person name="Mayer K.F."/>
            <person name="Olsen O.A."/>
        </authorList>
    </citation>
    <scope>NUCLEOTIDE SEQUENCE [LARGE SCALE GENOMIC DNA]</scope>
    <source>
        <strain evidence="2">cv. AL8/78</strain>
    </source>
</reference>
<reference evidence="1" key="3">
    <citation type="journal article" date="2017" name="Nature">
        <title>Genome sequence of the progenitor of the wheat D genome Aegilops tauschii.</title>
        <authorList>
            <person name="Luo M.C."/>
            <person name="Gu Y.Q."/>
            <person name="Puiu D."/>
            <person name="Wang H."/>
            <person name="Twardziok S.O."/>
            <person name="Deal K.R."/>
            <person name="Huo N."/>
            <person name="Zhu T."/>
            <person name="Wang L."/>
            <person name="Wang Y."/>
            <person name="McGuire P.E."/>
            <person name="Liu S."/>
            <person name="Long H."/>
            <person name="Ramasamy R.K."/>
            <person name="Rodriguez J.C."/>
            <person name="Van S.L."/>
            <person name="Yuan L."/>
            <person name="Wang Z."/>
            <person name="Xia Z."/>
            <person name="Xiao L."/>
            <person name="Anderson O.D."/>
            <person name="Ouyang S."/>
            <person name="Liang Y."/>
            <person name="Zimin A.V."/>
            <person name="Pertea G."/>
            <person name="Qi P."/>
            <person name="Bennetzen J.L."/>
            <person name="Dai X."/>
            <person name="Dawson M.W."/>
            <person name="Muller H.G."/>
            <person name="Kugler K."/>
            <person name="Rivarola-Duarte L."/>
            <person name="Spannagl M."/>
            <person name="Mayer K.F.X."/>
            <person name="Lu F.H."/>
            <person name="Bevan M.W."/>
            <person name="Leroy P."/>
            <person name="Li P."/>
            <person name="You F.M."/>
            <person name="Sun Q."/>
            <person name="Liu Z."/>
            <person name="Lyons E."/>
            <person name="Wicker T."/>
            <person name="Salzberg S.L."/>
            <person name="Devos K.M."/>
            <person name="Dvorak J."/>
        </authorList>
    </citation>
    <scope>NUCLEOTIDE SEQUENCE [LARGE SCALE GENOMIC DNA]</scope>
    <source>
        <strain evidence="1">cv. AL8/78</strain>
    </source>
</reference>
<dbReference type="AlphaFoldDB" id="A0A453A1W6"/>
<reference evidence="2" key="2">
    <citation type="journal article" date="2017" name="Nat. Plants">
        <title>The Aegilops tauschii genome reveals multiple impacts of transposons.</title>
        <authorList>
            <person name="Zhao G."/>
            <person name="Zou C."/>
            <person name="Li K."/>
            <person name="Wang K."/>
            <person name="Li T."/>
            <person name="Gao L."/>
            <person name="Zhang X."/>
            <person name="Wang H."/>
            <person name="Yang Z."/>
            <person name="Liu X."/>
            <person name="Jiang W."/>
            <person name="Mao L."/>
            <person name="Kong X."/>
            <person name="Jiao Y."/>
            <person name="Jia J."/>
        </authorList>
    </citation>
    <scope>NUCLEOTIDE SEQUENCE [LARGE SCALE GENOMIC DNA]</scope>
    <source>
        <strain evidence="2">cv. AL8/78</strain>
    </source>
</reference>
<dbReference type="Proteomes" id="UP000015105">
    <property type="component" value="Chromosome 1D"/>
</dbReference>
<protein>
    <submittedName>
        <fullName evidence="1">Uncharacterized protein</fullName>
    </submittedName>
</protein>
<evidence type="ECO:0000313" key="1">
    <source>
        <dbReference type="EnsemblPlants" id="AET1Gv21009600.1"/>
    </source>
</evidence>
<evidence type="ECO:0000313" key="2">
    <source>
        <dbReference type="Proteomes" id="UP000015105"/>
    </source>
</evidence>
<dbReference type="Gramene" id="AET1Gv21009600.1">
    <property type="protein sequence ID" value="AET1Gv21009600.1"/>
    <property type="gene ID" value="AET1Gv21009600"/>
</dbReference>
<accession>A0A453A1W6</accession>
<keyword evidence="2" id="KW-1185">Reference proteome</keyword>
<proteinExistence type="predicted"/>
<reference evidence="1" key="4">
    <citation type="submission" date="2019-03" db="UniProtKB">
        <authorList>
            <consortium name="EnsemblPlants"/>
        </authorList>
    </citation>
    <scope>IDENTIFICATION</scope>
</reference>
<dbReference type="EnsemblPlants" id="AET1Gv21009600.1">
    <property type="protein sequence ID" value="AET1Gv21009600.1"/>
    <property type="gene ID" value="AET1Gv21009600"/>
</dbReference>